<feature type="region of interest" description="Disordered" evidence="1">
    <location>
        <begin position="96"/>
        <end position="139"/>
    </location>
</feature>
<dbReference type="Proteomes" id="UP000218209">
    <property type="component" value="Unassembled WGS sequence"/>
</dbReference>
<accession>A0A1X6NKH1</accession>
<evidence type="ECO:0000313" key="3">
    <source>
        <dbReference type="Proteomes" id="UP000218209"/>
    </source>
</evidence>
<evidence type="ECO:0000313" key="2">
    <source>
        <dbReference type="EMBL" id="OSX69097.1"/>
    </source>
</evidence>
<name>A0A1X6NKH1_PORUM</name>
<dbReference type="EMBL" id="KV919791">
    <property type="protein sequence ID" value="OSX69097.1"/>
    <property type="molecule type" value="Genomic_DNA"/>
</dbReference>
<protein>
    <submittedName>
        <fullName evidence="2">Uncharacterized protein</fullName>
    </submittedName>
</protein>
<dbReference type="Pfam" id="PF09778">
    <property type="entry name" value="Guanylate_cyc_2"/>
    <property type="match status" value="1"/>
</dbReference>
<reference evidence="2 3" key="1">
    <citation type="submission" date="2017-03" db="EMBL/GenBank/DDBJ databases">
        <title>WGS assembly of Porphyra umbilicalis.</title>
        <authorList>
            <person name="Brawley S.H."/>
            <person name="Blouin N.A."/>
            <person name="Ficko-Blean E."/>
            <person name="Wheeler G.L."/>
            <person name="Lohr M."/>
            <person name="Goodson H.V."/>
            <person name="Jenkins J.W."/>
            <person name="Blaby-Haas C.E."/>
            <person name="Helliwell K.E."/>
            <person name="Chan C."/>
            <person name="Marriage T."/>
            <person name="Bhattacharya D."/>
            <person name="Klein A.S."/>
            <person name="Badis Y."/>
            <person name="Brodie J."/>
            <person name="Cao Y."/>
            <person name="Collen J."/>
            <person name="Dittami S.M."/>
            <person name="Gachon C.M."/>
            <person name="Green B.R."/>
            <person name="Karpowicz S."/>
            <person name="Kim J.W."/>
            <person name="Kudahl U."/>
            <person name="Lin S."/>
            <person name="Michel G."/>
            <person name="Mittag M."/>
            <person name="Olson B.J."/>
            <person name="Pangilinan J."/>
            <person name="Peng Y."/>
            <person name="Qiu H."/>
            <person name="Shu S."/>
            <person name="Singer J.T."/>
            <person name="Smith A.G."/>
            <person name="Sprecher B.N."/>
            <person name="Wagner V."/>
            <person name="Wang W."/>
            <person name="Wang Z.-Y."/>
            <person name="Yan J."/>
            <person name="Yarish C."/>
            <person name="Zoeuner-Riek S."/>
            <person name="Zhuang Y."/>
            <person name="Zou Y."/>
            <person name="Lindquist E.A."/>
            <person name="Grimwood J."/>
            <person name="Barry K."/>
            <person name="Rokhsar D.S."/>
            <person name="Schmutz J."/>
            <person name="Stiller J.W."/>
            <person name="Grossman A.R."/>
            <person name="Prochnik S.E."/>
        </authorList>
    </citation>
    <scope>NUCLEOTIDE SEQUENCE [LARGE SCALE GENOMIC DNA]</scope>
    <source>
        <strain evidence="2">4086291</strain>
    </source>
</reference>
<organism evidence="2 3">
    <name type="scientific">Porphyra umbilicalis</name>
    <name type="common">Purple laver</name>
    <name type="synonym">Red alga</name>
    <dbReference type="NCBI Taxonomy" id="2786"/>
    <lineage>
        <taxon>Eukaryota</taxon>
        <taxon>Rhodophyta</taxon>
        <taxon>Bangiophyceae</taxon>
        <taxon>Bangiales</taxon>
        <taxon>Bangiaceae</taxon>
        <taxon>Porphyra</taxon>
    </lineage>
</organism>
<dbReference type="InterPro" id="IPR018616">
    <property type="entry name" value="GUCD1"/>
</dbReference>
<keyword evidence="3" id="KW-1185">Reference proteome</keyword>
<dbReference type="PANTHER" id="PTHR31400">
    <property type="entry name" value="GUANYLYL CYCLASE DOMAIN CONTAINING PROTEIN 1 GUCD1"/>
    <property type="match status" value="1"/>
</dbReference>
<dbReference type="AlphaFoldDB" id="A0A1X6NKH1"/>
<sequence length="139" mass="13923">MGGVMSVGGIGGGGDVGAVPAAAAVTSTSVTSGMGIWGGFLGHYILLCGYDAAIDEFEMRDPASRREACWIKGGVLESARRAFGTDEDIIAIAPAVPPSASAGPAPPATQPLQACQEQDGAPRSPDSTVFTSTVKASEP</sequence>
<gene>
    <name evidence="2" type="ORF">BU14_1866s0002</name>
</gene>
<dbReference type="OrthoDB" id="206796at2759"/>
<feature type="compositionally biased region" description="Polar residues" evidence="1">
    <location>
        <begin position="125"/>
        <end position="139"/>
    </location>
</feature>
<dbReference type="PANTHER" id="PTHR31400:SF1">
    <property type="entry name" value="PROTEIN GUCD1"/>
    <property type="match status" value="1"/>
</dbReference>
<proteinExistence type="predicted"/>
<evidence type="ECO:0000256" key="1">
    <source>
        <dbReference type="SAM" id="MobiDB-lite"/>
    </source>
</evidence>